<dbReference type="Proteomes" id="UP000272003">
    <property type="component" value="Chromosome"/>
</dbReference>
<evidence type="ECO:0000313" key="2">
    <source>
        <dbReference type="EMBL" id="AYF92008.1"/>
    </source>
</evidence>
<reference evidence="2 3" key="1">
    <citation type="submission" date="2018-09" db="EMBL/GenBank/DDBJ databases">
        <title>Genome sequencing of strain BHWM-4.</title>
        <authorList>
            <person name="Heo J."/>
            <person name="Kim S.-J."/>
            <person name="Kwon S.-W."/>
        </authorList>
    </citation>
    <scope>NUCLEOTIDE SEQUENCE [LARGE SCALE GENOMIC DNA]</scope>
    <source>
        <strain evidence="2 3">BHWM-4</strain>
    </source>
</reference>
<proteinExistence type="predicted"/>
<dbReference type="OrthoDB" id="2329059at2"/>
<organism evidence="2 3">
    <name type="scientific">Apilactobacillus bombintestini</name>
    <dbReference type="NCBI Taxonomy" id="2419772"/>
    <lineage>
        <taxon>Bacteria</taxon>
        <taxon>Bacillati</taxon>
        <taxon>Bacillota</taxon>
        <taxon>Bacilli</taxon>
        <taxon>Lactobacillales</taxon>
        <taxon>Lactobacillaceae</taxon>
        <taxon>Apilactobacillus</taxon>
    </lineage>
</organism>
<name>A0A387AQV2_9LACO</name>
<keyword evidence="1" id="KW-0812">Transmembrane</keyword>
<sequence length="61" mass="6930">MLASDLSVQIKLIIMYTIGVIALLALIFSLYRKHYSFKNKNTIMIIIIAVIMLVILGDVIY</sequence>
<feature type="transmembrane region" description="Helical" evidence="1">
    <location>
        <begin position="12"/>
        <end position="31"/>
    </location>
</feature>
<keyword evidence="1" id="KW-0472">Membrane</keyword>
<keyword evidence="3" id="KW-1185">Reference proteome</keyword>
<dbReference type="EMBL" id="CP032626">
    <property type="protein sequence ID" value="AYF92008.1"/>
    <property type="molecule type" value="Genomic_DNA"/>
</dbReference>
<protein>
    <submittedName>
        <fullName evidence="2">Uncharacterized protein</fullName>
    </submittedName>
</protein>
<accession>A0A387AQV2</accession>
<gene>
    <name evidence="2" type="ORF">D7I45_00150</name>
</gene>
<dbReference type="AlphaFoldDB" id="A0A387AQV2"/>
<keyword evidence="1" id="KW-1133">Transmembrane helix</keyword>
<dbReference type="KEGG" id="abom:D7I45_00150"/>
<feature type="transmembrane region" description="Helical" evidence="1">
    <location>
        <begin position="43"/>
        <end position="60"/>
    </location>
</feature>
<evidence type="ECO:0000313" key="3">
    <source>
        <dbReference type="Proteomes" id="UP000272003"/>
    </source>
</evidence>
<evidence type="ECO:0000256" key="1">
    <source>
        <dbReference type="SAM" id="Phobius"/>
    </source>
</evidence>